<dbReference type="SUPFAM" id="SSF55961">
    <property type="entry name" value="Bet v1-like"/>
    <property type="match status" value="1"/>
</dbReference>
<dbReference type="EMBL" id="BAABJQ010000029">
    <property type="protein sequence ID" value="GAA5197248.1"/>
    <property type="molecule type" value="Genomic_DNA"/>
</dbReference>
<dbReference type="InterPro" id="IPR023393">
    <property type="entry name" value="START-like_dom_sf"/>
</dbReference>
<comment type="caution">
    <text evidence="3">The sequence shown here is derived from an EMBL/GenBank/DDBJ whole genome shotgun (WGS) entry which is preliminary data.</text>
</comment>
<protein>
    <recommendedName>
        <fullName evidence="2">Activator of Hsp90 ATPase homologue 1/2-like C-terminal domain-containing protein</fullName>
    </recommendedName>
</protein>
<evidence type="ECO:0000313" key="4">
    <source>
        <dbReference type="Proteomes" id="UP001501570"/>
    </source>
</evidence>
<dbReference type="CDD" id="cd08899">
    <property type="entry name" value="SRPBCC_CalC_Aha1-like_6"/>
    <property type="match status" value="1"/>
</dbReference>
<proteinExistence type="inferred from homology"/>
<dbReference type="InterPro" id="IPR013538">
    <property type="entry name" value="ASHA1/2-like_C"/>
</dbReference>
<evidence type="ECO:0000256" key="1">
    <source>
        <dbReference type="ARBA" id="ARBA00006817"/>
    </source>
</evidence>
<dbReference type="Proteomes" id="UP001501570">
    <property type="component" value="Unassembled WGS sequence"/>
</dbReference>
<evidence type="ECO:0000259" key="2">
    <source>
        <dbReference type="Pfam" id="PF08327"/>
    </source>
</evidence>
<evidence type="ECO:0000313" key="3">
    <source>
        <dbReference type="EMBL" id="GAA5197248.1"/>
    </source>
</evidence>
<feature type="domain" description="Activator of Hsp90 ATPase homologue 1/2-like C-terminal" evidence="2">
    <location>
        <begin position="26"/>
        <end position="136"/>
    </location>
</feature>
<gene>
    <name evidence="3" type="ORF">GCM10023322_68060</name>
</gene>
<comment type="similarity">
    <text evidence="1">Belongs to the AHA1 family.</text>
</comment>
<organism evidence="3 4">
    <name type="scientific">Rugosimonospora acidiphila</name>
    <dbReference type="NCBI Taxonomy" id="556531"/>
    <lineage>
        <taxon>Bacteria</taxon>
        <taxon>Bacillati</taxon>
        <taxon>Actinomycetota</taxon>
        <taxon>Actinomycetes</taxon>
        <taxon>Micromonosporales</taxon>
        <taxon>Micromonosporaceae</taxon>
        <taxon>Rugosimonospora</taxon>
    </lineage>
</organism>
<reference evidence="4" key="1">
    <citation type="journal article" date="2019" name="Int. J. Syst. Evol. Microbiol.">
        <title>The Global Catalogue of Microorganisms (GCM) 10K type strain sequencing project: providing services to taxonomists for standard genome sequencing and annotation.</title>
        <authorList>
            <consortium name="The Broad Institute Genomics Platform"/>
            <consortium name="The Broad Institute Genome Sequencing Center for Infectious Disease"/>
            <person name="Wu L."/>
            <person name="Ma J."/>
        </authorList>
    </citation>
    <scope>NUCLEOTIDE SEQUENCE [LARGE SCALE GENOMIC DNA]</scope>
    <source>
        <strain evidence="4">JCM 18304</strain>
    </source>
</reference>
<dbReference type="Gene3D" id="3.30.530.20">
    <property type="match status" value="1"/>
</dbReference>
<keyword evidence="4" id="KW-1185">Reference proteome</keyword>
<accession>A0ABP9SL50</accession>
<name>A0ABP9SL50_9ACTN</name>
<dbReference type="Pfam" id="PF08327">
    <property type="entry name" value="AHSA1"/>
    <property type="match status" value="1"/>
</dbReference>
<sequence length="176" mass="19698">MVMANHGELEHAGDRWRLRFARRLAHPPEKVWRALTEPEHLRAWFPTTIEGDRVSGATLRFAHPDDQGPAFTGRLITYRPPSLMELEWGGDTLRFELSPDGDGTVLTLLDVFDEQGKAARDAAGWHVCLDLLGRHLDGAPAPHDRLDGWTRVNSEYIDRFGPPAATIGPPESMSRS</sequence>